<name>A0AAV0IZ98_9ROSI</name>
<accession>A0AAV0IZ98</accession>
<evidence type="ECO:0000313" key="2">
    <source>
        <dbReference type="EMBL" id="CAI0392539.1"/>
    </source>
</evidence>
<gene>
    <name evidence="3" type="ORF">LITE_LOCUS11549</name>
    <name evidence="2" type="ORF">LITE_LOCUS7582</name>
</gene>
<comment type="caution">
    <text evidence="3">The sequence shown here is derived from an EMBL/GenBank/DDBJ whole genome shotgun (WGS) entry which is preliminary data.</text>
</comment>
<keyword evidence="4" id="KW-1185">Reference proteome</keyword>
<organism evidence="3 4">
    <name type="scientific">Linum tenue</name>
    <dbReference type="NCBI Taxonomy" id="586396"/>
    <lineage>
        <taxon>Eukaryota</taxon>
        <taxon>Viridiplantae</taxon>
        <taxon>Streptophyta</taxon>
        <taxon>Embryophyta</taxon>
        <taxon>Tracheophyta</taxon>
        <taxon>Spermatophyta</taxon>
        <taxon>Magnoliopsida</taxon>
        <taxon>eudicotyledons</taxon>
        <taxon>Gunneridae</taxon>
        <taxon>Pentapetalae</taxon>
        <taxon>rosids</taxon>
        <taxon>fabids</taxon>
        <taxon>Malpighiales</taxon>
        <taxon>Linaceae</taxon>
        <taxon>Linum</taxon>
    </lineage>
</organism>
<reference evidence="3" key="1">
    <citation type="submission" date="2022-08" db="EMBL/GenBank/DDBJ databases">
        <authorList>
            <person name="Gutierrez-Valencia J."/>
        </authorList>
    </citation>
    <scope>NUCLEOTIDE SEQUENCE</scope>
</reference>
<evidence type="ECO:0000256" key="1">
    <source>
        <dbReference type="SAM" id="MobiDB-lite"/>
    </source>
</evidence>
<proteinExistence type="predicted"/>
<dbReference type="EMBL" id="CAMGYJ010000004">
    <property type="protein sequence ID" value="CAI0402334.1"/>
    <property type="molecule type" value="Genomic_DNA"/>
</dbReference>
<feature type="region of interest" description="Disordered" evidence="1">
    <location>
        <begin position="1"/>
        <end position="79"/>
    </location>
</feature>
<dbReference type="EMBL" id="CAMGYJ010000003">
    <property type="protein sequence ID" value="CAI0392539.1"/>
    <property type="molecule type" value="Genomic_DNA"/>
</dbReference>
<dbReference type="AlphaFoldDB" id="A0AAV0IZ98"/>
<evidence type="ECO:0000313" key="4">
    <source>
        <dbReference type="Proteomes" id="UP001154282"/>
    </source>
</evidence>
<feature type="non-terminal residue" evidence="3">
    <location>
        <position position="79"/>
    </location>
</feature>
<dbReference type="Proteomes" id="UP001154282">
    <property type="component" value="Unassembled WGS sequence"/>
</dbReference>
<evidence type="ECO:0000313" key="3">
    <source>
        <dbReference type="EMBL" id="CAI0402334.1"/>
    </source>
</evidence>
<sequence>MGPSPLSRARGTQKCKAKMSPPRGIEPAFTLQPDKPYHQQNTDALGDPWAQYSHINEPAPSPTRVKKHHHREDSNPCHH</sequence>
<protein>
    <submittedName>
        <fullName evidence="3">Uncharacterized protein</fullName>
    </submittedName>
</protein>